<protein>
    <submittedName>
        <fullName evidence="2">Uncharacterized protein</fullName>
    </submittedName>
</protein>
<proteinExistence type="predicted"/>
<comment type="caution">
    <text evidence="2">The sequence shown here is derived from an EMBL/GenBank/DDBJ whole genome shotgun (WGS) entry which is preliminary data.</text>
</comment>
<accession>A0A7J6RWC9</accession>
<evidence type="ECO:0000313" key="3">
    <source>
        <dbReference type="Proteomes" id="UP000541610"/>
    </source>
</evidence>
<evidence type="ECO:0000313" key="2">
    <source>
        <dbReference type="EMBL" id="KAF4725058.1"/>
    </source>
</evidence>
<organism evidence="2 4">
    <name type="scientific">Perkinsus olseni</name>
    <name type="common">Perkinsus atlanticus</name>
    <dbReference type="NCBI Taxonomy" id="32597"/>
    <lineage>
        <taxon>Eukaryota</taxon>
        <taxon>Sar</taxon>
        <taxon>Alveolata</taxon>
        <taxon>Perkinsozoa</taxon>
        <taxon>Perkinsea</taxon>
        <taxon>Perkinsida</taxon>
        <taxon>Perkinsidae</taxon>
        <taxon>Perkinsus</taxon>
    </lineage>
</organism>
<reference evidence="3 4" key="1">
    <citation type="submission" date="2020-04" db="EMBL/GenBank/DDBJ databases">
        <title>Perkinsus olseni comparative genomics.</title>
        <authorList>
            <person name="Bogema D.R."/>
        </authorList>
    </citation>
    <scope>NUCLEOTIDE SEQUENCE [LARGE SCALE GENOMIC DNA]</scope>
    <source>
        <strain evidence="1">00978-12</strain>
        <strain evidence="2">ATCC PRA-205</strain>
    </source>
</reference>
<dbReference type="Proteomes" id="UP000541610">
    <property type="component" value="Unassembled WGS sequence"/>
</dbReference>
<dbReference type="EMBL" id="JABANM010019079">
    <property type="protein sequence ID" value="KAF4725058.1"/>
    <property type="molecule type" value="Genomic_DNA"/>
</dbReference>
<gene>
    <name evidence="1" type="ORF">FOZ60_003560</name>
    <name evidence="2" type="ORF">FOZ62_019637</name>
</gene>
<evidence type="ECO:0000313" key="1">
    <source>
        <dbReference type="EMBL" id="KAF4687731.1"/>
    </source>
</evidence>
<dbReference type="OrthoDB" id="10625312at2759"/>
<sequence>MSHITTYFSAHGLQDASVNAEADDGQLDLLQEFADYYNDHPIIQMVAESNPPSVQERGPEVADLSAAVKDTRDFAALMTPSTTYGSEKSSCWSGDALSWSQDLRYHRQGLNGDAQEFVPEAAPEEADEPAMNPDAPEFVPAGHETADDDDEEFTRLAQMALQYQIDRVKEQLSIFMARLAAAGDAA</sequence>
<dbReference type="EMBL" id="JABANP010000175">
    <property type="protein sequence ID" value="KAF4687731.1"/>
    <property type="molecule type" value="Genomic_DNA"/>
</dbReference>
<name>A0A7J6RWC9_PEROL</name>
<evidence type="ECO:0000313" key="4">
    <source>
        <dbReference type="Proteomes" id="UP000574390"/>
    </source>
</evidence>
<dbReference type="AlphaFoldDB" id="A0A7J6RWC9"/>
<dbReference type="Proteomes" id="UP000574390">
    <property type="component" value="Unassembled WGS sequence"/>
</dbReference>